<reference evidence="4 5" key="1">
    <citation type="submission" date="2024-01" db="EMBL/GenBank/DDBJ databases">
        <authorList>
            <person name="Allen C."/>
            <person name="Tagirdzhanova G."/>
        </authorList>
    </citation>
    <scope>NUCLEOTIDE SEQUENCE [LARGE SCALE GENOMIC DNA]</scope>
</reference>
<evidence type="ECO:0000256" key="1">
    <source>
        <dbReference type="ARBA" id="ARBA00006336"/>
    </source>
</evidence>
<dbReference type="InterPro" id="IPR050272">
    <property type="entry name" value="Isochorismatase-like_hydrls"/>
</dbReference>
<dbReference type="PANTHER" id="PTHR43540:SF1">
    <property type="entry name" value="ISOCHORISMATASE HYDROLASE"/>
    <property type="match status" value="1"/>
</dbReference>
<evidence type="ECO:0000313" key="5">
    <source>
        <dbReference type="Proteomes" id="UP001642405"/>
    </source>
</evidence>
<dbReference type="SUPFAM" id="SSF52499">
    <property type="entry name" value="Isochorismatase-like hydrolases"/>
    <property type="match status" value="1"/>
</dbReference>
<dbReference type="PANTHER" id="PTHR43540">
    <property type="entry name" value="PEROXYUREIDOACRYLATE/UREIDOACRYLATE AMIDOHYDROLASE-RELATED"/>
    <property type="match status" value="1"/>
</dbReference>
<evidence type="ECO:0000313" key="4">
    <source>
        <dbReference type="EMBL" id="CAK7216727.1"/>
    </source>
</evidence>
<dbReference type="Gene3D" id="3.40.50.850">
    <property type="entry name" value="Isochorismatase-like"/>
    <property type="match status" value="1"/>
</dbReference>
<keyword evidence="2" id="KW-0378">Hydrolase</keyword>
<accession>A0ABP0BAU1</accession>
<dbReference type="EMBL" id="CAWUHB010000012">
    <property type="protein sequence ID" value="CAK7216727.1"/>
    <property type="molecule type" value="Genomic_DNA"/>
</dbReference>
<comment type="caution">
    <text evidence="4">The sequence shown here is derived from an EMBL/GenBank/DDBJ whole genome shotgun (WGS) entry which is preliminary data.</text>
</comment>
<dbReference type="InterPro" id="IPR036380">
    <property type="entry name" value="Isochorismatase-like_sf"/>
</dbReference>
<dbReference type="Proteomes" id="UP001642405">
    <property type="component" value="Unassembled WGS sequence"/>
</dbReference>
<protein>
    <recommendedName>
        <fullName evidence="3">Isochorismatase-like domain-containing protein</fullName>
    </recommendedName>
</protein>
<dbReference type="InterPro" id="IPR000868">
    <property type="entry name" value="Isochorismatase-like_dom"/>
</dbReference>
<feature type="domain" description="Isochorismatase-like" evidence="3">
    <location>
        <begin position="32"/>
        <end position="227"/>
    </location>
</feature>
<evidence type="ECO:0000259" key="3">
    <source>
        <dbReference type="Pfam" id="PF00857"/>
    </source>
</evidence>
<evidence type="ECO:0000256" key="2">
    <source>
        <dbReference type="ARBA" id="ARBA00022801"/>
    </source>
</evidence>
<sequence length="238" mass="25102">MSSALSPDDYPAYAANISNKKQAPLGWGKRPALLVLDVGKPYFSESSPLSLLTSTCGTGSTVPATVASLVAAARAGGCVVIWASTLFTNASLRDAGLWKQKLPASVLGVFNEKDAERQHVGFLEGLVPQQQQMEGSGAVPDLVVSKKFASAFFGTNLSTQLQVLGIDTLVFCGARTGGEVRQSVLDAQGLGFRGIIVADGCADTCKETHFANLFDMQAKMGDVVTAEVAVEELQKEWN</sequence>
<organism evidence="4 5">
    <name type="scientific">Sporothrix curviconia</name>
    <dbReference type="NCBI Taxonomy" id="1260050"/>
    <lineage>
        <taxon>Eukaryota</taxon>
        <taxon>Fungi</taxon>
        <taxon>Dikarya</taxon>
        <taxon>Ascomycota</taxon>
        <taxon>Pezizomycotina</taxon>
        <taxon>Sordariomycetes</taxon>
        <taxon>Sordariomycetidae</taxon>
        <taxon>Ophiostomatales</taxon>
        <taxon>Ophiostomataceae</taxon>
        <taxon>Sporothrix</taxon>
    </lineage>
</organism>
<proteinExistence type="inferred from homology"/>
<dbReference type="Pfam" id="PF00857">
    <property type="entry name" value="Isochorismatase"/>
    <property type="match status" value="1"/>
</dbReference>
<gene>
    <name evidence="4" type="ORF">SCUCBS95973_002904</name>
</gene>
<comment type="similarity">
    <text evidence="1">Belongs to the isochorismatase family.</text>
</comment>
<keyword evidence="5" id="KW-1185">Reference proteome</keyword>
<name>A0ABP0BAU1_9PEZI</name>